<keyword evidence="2" id="KW-1185">Reference proteome</keyword>
<evidence type="ECO:0000313" key="1">
    <source>
        <dbReference type="EMBL" id="MFC5863952.1"/>
    </source>
</evidence>
<dbReference type="SUPFAM" id="SSF56973">
    <property type="entry name" value="Aerolisin/ETX pore-forming domain"/>
    <property type="match status" value="1"/>
</dbReference>
<evidence type="ECO:0000313" key="2">
    <source>
        <dbReference type="Proteomes" id="UP001596091"/>
    </source>
</evidence>
<comment type="caution">
    <text evidence="1">The sequence shown here is derived from an EMBL/GenBank/DDBJ whole genome shotgun (WGS) entry which is preliminary data.</text>
</comment>
<dbReference type="Gene3D" id="2.170.15.10">
    <property type="entry name" value="Proaerolysin, chain A, domain 3"/>
    <property type="match status" value="1"/>
</dbReference>
<proteinExistence type="predicted"/>
<protein>
    <submittedName>
        <fullName evidence="1">ETX/MTX2 family pore-forming toxin</fullName>
    </submittedName>
</protein>
<dbReference type="Proteomes" id="UP001596091">
    <property type="component" value="Unassembled WGS sequence"/>
</dbReference>
<dbReference type="RefSeq" id="WP_263341181.1">
    <property type="nucleotide sequence ID" value="NZ_JAGSYH010000006.1"/>
</dbReference>
<gene>
    <name evidence="1" type="ORF">ACFPT7_16730</name>
</gene>
<dbReference type="Pfam" id="PF03318">
    <property type="entry name" value="ETX_MTX2"/>
    <property type="match status" value="1"/>
</dbReference>
<name>A0ABW1EKX4_9BACT</name>
<accession>A0ABW1EKX4</accession>
<reference evidence="2" key="1">
    <citation type="journal article" date="2019" name="Int. J. Syst. Evol. Microbiol.">
        <title>The Global Catalogue of Microorganisms (GCM) 10K type strain sequencing project: providing services to taxonomists for standard genome sequencing and annotation.</title>
        <authorList>
            <consortium name="The Broad Institute Genomics Platform"/>
            <consortium name="The Broad Institute Genome Sequencing Center for Infectious Disease"/>
            <person name="Wu L."/>
            <person name="Ma J."/>
        </authorList>
    </citation>
    <scope>NUCLEOTIDE SEQUENCE [LARGE SCALE GENOMIC DNA]</scope>
    <source>
        <strain evidence="2">JCM 4087</strain>
    </source>
</reference>
<organism evidence="1 2">
    <name type="scientific">Acidicapsa dinghuensis</name>
    <dbReference type="NCBI Taxonomy" id="2218256"/>
    <lineage>
        <taxon>Bacteria</taxon>
        <taxon>Pseudomonadati</taxon>
        <taxon>Acidobacteriota</taxon>
        <taxon>Terriglobia</taxon>
        <taxon>Terriglobales</taxon>
        <taxon>Acidobacteriaceae</taxon>
        <taxon>Acidicapsa</taxon>
    </lineage>
</organism>
<sequence>MSFIFDAWQSKLNTDLDPANGQWFTNGPGNNGGLYGKLTDSLATELIFKESQKTFSTRLFSADSNIVDNRNGLQSDVTTTLTYQYTNQSSLTHSTTNGLKVSAGLKITNKTTLGVPATGANETTVEVSFNTEYSYSWTDTSSRQVTETQTVSRSTKLAVPNGKVYQQVLTCNKDKLVIPFTANIYLAGTSAANFKADVNGKSNHTANAGDICDWINQYKTAGDSSSQYGRDPSDPTRGAIGLAGVMTAEQSRNFMVYTIDVTDSYTGKPGAGPSKATQADLASSLAAANVVSSEPVK</sequence>
<dbReference type="EMBL" id="JBHSPH010000008">
    <property type="protein sequence ID" value="MFC5863952.1"/>
    <property type="molecule type" value="Genomic_DNA"/>
</dbReference>
<dbReference type="InterPro" id="IPR004991">
    <property type="entry name" value="Aerolysin-like"/>
</dbReference>